<feature type="domain" description="FecR protein" evidence="2">
    <location>
        <begin position="137"/>
        <end position="227"/>
    </location>
</feature>
<reference evidence="3 4" key="1">
    <citation type="submission" date="2021-04" db="EMBL/GenBank/DDBJ databases">
        <authorList>
            <person name="Rodrigo-Torres L."/>
            <person name="Arahal R. D."/>
            <person name="Lucena T."/>
        </authorList>
    </citation>
    <scope>NUCLEOTIDE SEQUENCE [LARGE SCALE GENOMIC DNA]</scope>
    <source>
        <strain evidence="3 4">CECT 9623</strain>
    </source>
</reference>
<feature type="transmembrane region" description="Helical" evidence="1">
    <location>
        <begin position="92"/>
        <end position="112"/>
    </location>
</feature>
<evidence type="ECO:0000313" key="4">
    <source>
        <dbReference type="Proteomes" id="UP000679725"/>
    </source>
</evidence>
<dbReference type="InterPro" id="IPR006860">
    <property type="entry name" value="FecR"/>
</dbReference>
<name>A0ABM8UJL3_9BACT</name>
<sequence>MEDFCQITIEELVLNDKFRELVLCPTPAQELEFNTWIKQHPVEGQKLLVAADMIRSVRIENTPLSALDQAEAVQQIFDFTSRKKQTHRLRPLHYWALGAAAALAVIIGFYILPTRISDSSTSQSEFNDGQGWKWNKSGRTRLIQLADGSSIFLKTGSAIRYPDQFAADQRKVELQGEAFFEVAPDKSRPFYVYSNETVTKVLGTSFSVRAFGEEDQTVVGVRSGSVNVSRLDAGKPVEMVQVAPGQQVTVSKKAGSISKAVLASDDEISAFLRAAANGKNIEVVHYLNTASKAFGVAISFDPKKLKAHKIRANFEEMHLMEQIDAMCKAINASYSVKNGGIVIKSS</sequence>
<proteinExistence type="predicted"/>
<dbReference type="Pfam" id="PF04773">
    <property type="entry name" value="FecR"/>
    <property type="match status" value="1"/>
</dbReference>
<dbReference type="EMBL" id="CAJRAU010000001">
    <property type="protein sequence ID" value="CAG5067583.1"/>
    <property type="molecule type" value="Genomic_DNA"/>
</dbReference>
<gene>
    <name evidence="3" type="ORF">DYBT9623_00304</name>
</gene>
<protein>
    <recommendedName>
        <fullName evidence="2">FecR protein domain-containing protein</fullName>
    </recommendedName>
</protein>
<dbReference type="InterPro" id="IPR012373">
    <property type="entry name" value="Ferrdict_sens_TM"/>
</dbReference>
<dbReference type="RefSeq" id="WP_215231747.1">
    <property type="nucleotide sequence ID" value="NZ_CAJRAU010000001.1"/>
</dbReference>
<evidence type="ECO:0000256" key="1">
    <source>
        <dbReference type="SAM" id="Phobius"/>
    </source>
</evidence>
<keyword evidence="1" id="KW-0472">Membrane</keyword>
<keyword evidence="1" id="KW-1133">Transmembrane helix</keyword>
<evidence type="ECO:0000313" key="3">
    <source>
        <dbReference type="EMBL" id="CAG5067583.1"/>
    </source>
</evidence>
<dbReference type="Gene3D" id="2.60.120.1440">
    <property type="match status" value="1"/>
</dbReference>
<comment type="caution">
    <text evidence="3">The sequence shown here is derived from an EMBL/GenBank/DDBJ whole genome shotgun (WGS) entry which is preliminary data.</text>
</comment>
<evidence type="ECO:0000259" key="2">
    <source>
        <dbReference type="Pfam" id="PF04773"/>
    </source>
</evidence>
<dbReference type="PANTHER" id="PTHR30273:SF2">
    <property type="entry name" value="PROTEIN FECR"/>
    <property type="match status" value="1"/>
</dbReference>
<dbReference type="Proteomes" id="UP000679725">
    <property type="component" value="Unassembled WGS sequence"/>
</dbReference>
<keyword evidence="1" id="KW-0812">Transmembrane</keyword>
<dbReference type="PIRSF" id="PIRSF018266">
    <property type="entry name" value="FecR"/>
    <property type="match status" value="1"/>
</dbReference>
<organism evidence="3 4">
    <name type="scientific">Dyadobacter linearis</name>
    <dbReference type="NCBI Taxonomy" id="2823330"/>
    <lineage>
        <taxon>Bacteria</taxon>
        <taxon>Pseudomonadati</taxon>
        <taxon>Bacteroidota</taxon>
        <taxon>Cytophagia</taxon>
        <taxon>Cytophagales</taxon>
        <taxon>Spirosomataceae</taxon>
        <taxon>Dyadobacter</taxon>
    </lineage>
</organism>
<dbReference type="PANTHER" id="PTHR30273">
    <property type="entry name" value="PERIPLASMIC SIGNAL SENSOR AND SIGMA FACTOR ACTIVATOR FECR-RELATED"/>
    <property type="match status" value="1"/>
</dbReference>
<accession>A0ABM8UJL3</accession>
<keyword evidence="4" id="KW-1185">Reference proteome</keyword>